<proteinExistence type="predicted"/>
<dbReference type="EMBL" id="LHQQ01000042">
    <property type="protein sequence ID" value="KOS45510.1"/>
    <property type="molecule type" value="Genomic_DNA"/>
</dbReference>
<gene>
    <name evidence="1" type="ORF">ACN38_g3494</name>
</gene>
<dbReference type="AlphaFoldDB" id="A0A0M8PDK1"/>
<protein>
    <submittedName>
        <fullName evidence="1">Uncharacterized protein</fullName>
    </submittedName>
</protein>
<comment type="caution">
    <text evidence="1">The sequence shown here is derived from an EMBL/GenBank/DDBJ whole genome shotgun (WGS) entry which is preliminary data.</text>
</comment>
<organism evidence="1 2">
    <name type="scientific">Penicillium nordicum</name>
    <dbReference type="NCBI Taxonomy" id="229535"/>
    <lineage>
        <taxon>Eukaryota</taxon>
        <taxon>Fungi</taxon>
        <taxon>Dikarya</taxon>
        <taxon>Ascomycota</taxon>
        <taxon>Pezizomycotina</taxon>
        <taxon>Eurotiomycetes</taxon>
        <taxon>Eurotiomycetidae</taxon>
        <taxon>Eurotiales</taxon>
        <taxon>Aspergillaceae</taxon>
        <taxon>Penicillium</taxon>
    </lineage>
</organism>
<reference evidence="1 2" key="1">
    <citation type="submission" date="2015-08" db="EMBL/GenBank/DDBJ databases">
        <title>Genome sequencing of Penicillium nordicum.</title>
        <authorList>
            <person name="Nguyen H.D."/>
            <person name="Seifert K.A."/>
        </authorList>
    </citation>
    <scope>NUCLEOTIDE SEQUENCE [LARGE SCALE GENOMIC DNA]</scope>
    <source>
        <strain evidence="1 2">DAOMC 185683</strain>
    </source>
</reference>
<evidence type="ECO:0000313" key="1">
    <source>
        <dbReference type="EMBL" id="KOS45510.1"/>
    </source>
</evidence>
<accession>A0A0M8PDK1</accession>
<keyword evidence="2" id="KW-1185">Reference proteome</keyword>
<dbReference type="Proteomes" id="UP000037696">
    <property type="component" value="Unassembled WGS sequence"/>
</dbReference>
<name>A0A0M8PDK1_9EURO</name>
<feature type="non-terminal residue" evidence="1">
    <location>
        <position position="1"/>
    </location>
</feature>
<sequence>GKEEERGEETIWLLTCDSSDKQGHVL</sequence>
<evidence type="ECO:0000313" key="2">
    <source>
        <dbReference type="Proteomes" id="UP000037696"/>
    </source>
</evidence>